<evidence type="ECO:0000259" key="1">
    <source>
        <dbReference type="Pfam" id="PF11721"/>
    </source>
</evidence>
<organism evidence="2 3">
    <name type="scientific">Salix viminalis</name>
    <name type="common">Common osier</name>
    <name type="synonym">Basket willow</name>
    <dbReference type="NCBI Taxonomy" id="40686"/>
    <lineage>
        <taxon>Eukaryota</taxon>
        <taxon>Viridiplantae</taxon>
        <taxon>Streptophyta</taxon>
        <taxon>Embryophyta</taxon>
        <taxon>Tracheophyta</taxon>
        <taxon>Spermatophyta</taxon>
        <taxon>Magnoliopsida</taxon>
        <taxon>eudicotyledons</taxon>
        <taxon>Gunneridae</taxon>
        <taxon>Pentapetalae</taxon>
        <taxon>rosids</taxon>
        <taxon>fabids</taxon>
        <taxon>Malpighiales</taxon>
        <taxon>Salicaceae</taxon>
        <taxon>Saliceae</taxon>
        <taxon>Salix</taxon>
    </lineage>
</organism>
<keyword evidence="3" id="KW-1185">Reference proteome</keyword>
<feature type="non-terminal residue" evidence="2">
    <location>
        <position position="128"/>
    </location>
</feature>
<accession>A0A9Q0U7F9</accession>
<dbReference type="OrthoDB" id="1938112at2759"/>
<reference evidence="2" key="1">
    <citation type="submission" date="2022-11" db="EMBL/GenBank/DDBJ databases">
        <authorList>
            <person name="Hyden B.L."/>
            <person name="Feng K."/>
            <person name="Yates T."/>
            <person name="Jawdy S."/>
            <person name="Smart L.B."/>
            <person name="Muchero W."/>
        </authorList>
    </citation>
    <scope>NUCLEOTIDE SEQUENCE</scope>
    <source>
        <tissue evidence="2">Shoot tip</tissue>
    </source>
</reference>
<proteinExistence type="predicted"/>
<dbReference type="Pfam" id="PF11721">
    <property type="entry name" value="Malectin"/>
    <property type="match status" value="1"/>
</dbReference>
<dbReference type="Proteomes" id="UP001151529">
    <property type="component" value="Chromosome 11"/>
</dbReference>
<dbReference type="Gene3D" id="2.60.120.430">
    <property type="entry name" value="Galactose-binding lectin"/>
    <property type="match status" value="1"/>
</dbReference>
<dbReference type="InterPro" id="IPR021720">
    <property type="entry name" value="Malectin_dom"/>
</dbReference>
<dbReference type="EMBL" id="JAPFFL010000005">
    <property type="protein sequence ID" value="KAJ6724837.1"/>
    <property type="molecule type" value="Genomic_DNA"/>
</dbReference>
<feature type="domain" description="Malectin" evidence="1">
    <location>
        <begin position="16"/>
        <end position="128"/>
    </location>
</feature>
<reference evidence="2" key="2">
    <citation type="journal article" date="2023" name="Int. J. Mol. Sci.">
        <title>De Novo Assembly and Annotation of 11 Diverse Shrub Willow (Salix) Genomes Reveals Novel Gene Organization in Sex-Linked Regions.</title>
        <authorList>
            <person name="Hyden B."/>
            <person name="Feng K."/>
            <person name="Yates T.B."/>
            <person name="Jawdy S."/>
            <person name="Cereghino C."/>
            <person name="Smart L.B."/>
            <person name="Muchero W."/>
        </authorList>
    </citation>
    <scope>NUCLEOTIDE SEQUENCE [LARGE SCALE GENOMIC DNA]</scope>
    <source>
        <tissue evidence="2">Shoot tip</tissue>
    </source>
</reference>
<gene>
    <name evidence="2" type="ORF">OIU85_022728</name>
</gene>
<comment type="caution">
    <text evidence="2">The sequence shown here is derived from an EMBL/GenBank/DDBJ whole genome shotgun (WGS) entry which is preliminary data.</text>
</comment>
<dbReference type="PANTHER" id="PTHR34081">
    <property type="entry name" value="MALECTIN DOMAIN-CONTAINING PROTEIN"/>
    <property type="match status" value="1"/>
</dbReference>
<evidence type="ECO:0000313" key="2">
    <source>
        <dbReference type="EMBL" id="KAJ6724837.1"/>
    </source>
</evidence>
<name>A0A9Q0U7F9_SALVM</name>
<sequence length="128" mass="14707">MSNGILVLCAADYRSFHINCGGGQDVKNERIWYEGEPNSEGSAAARNYHRPGSNWGFSSTGDFMDDNNFNVVSELYTTARRTPLSITYYGYCLENGDYTVRLHFAEIQYTNETLRYEVARRVFDIYIQ</sequence>
<evidence type="ECO:0000313" key="3">
    <source>
        <dbReference type="Proteomes" id="UP001151529"/>
    </source>
</evidence>
<protein>
    <submittedName>
        <fullName evidence="2">PROMASTIGOTE SURFACE ANTIGEN PROTEIN PSA</fullName>
    </submittedName>
</protein>
<dbReference type="PANTHER" id="PTHR34081:SF1">
    <property type="entry name" value="MALECTIN, LEUCINE-RICH REPEAT DOMAIN, L DOMAIN-LIKE PROTEIN-RELATED"/>
    <property type="match status" value="1"/>
</dbReference>
<dbReference type="AlphaFoldDB" id="A0A9Q0U7F9"/>